<dbReference type="OrthoDB" id="1149618at2759"/>
<dbReference type="EMBL" id="JAGYWB010000016">
    <property type="protein sequence ID" value="KAI0497019.1"/>
    <property type="molecule type" value="Genomic_DNA"/>
</dbReference>
<gene>
    <name evidence="4" type="ORF">KFK09_023347</name>
</gene>
<dbReference type="SUPFAM" id="SSF53300">
    <property type="entry name" value="vWA-like"/>
    <property type="match status" value="1"/>
</dbReference>
<comment type="caution">
    <text evidence="4">The sequence shown here is derived from an EMBL/GenBank/DDBJ whole genome shotgun (WGS) entry which is preliminary data.</text>
</comment>
<feature type="region of interest" description="Disordered" evidence="1">
    <location>
        <begin position="171"/>
        <end position="201"/>
    </location>
</feature>
<dbReference type="PANTHER" id="PTHR31373">
    <property type="entry name" value="OS06G0652100 PROTEIN"/>
    <property type="match status" value="1"/>
</dbReference>
<accession>A0A8T3AKU4</accession>
<dbReference type="Proteomes" id="UP000829196">
    <property type="component" value="Unassembled WGS sequence"/>
</dbReference>
<dbReference type="PANTHER" id="PTHR31373:SF17">
    <property type="entry name" value="OS06G0652100 PROTEIN"/>
    <property type="match status" value="1"/>
</dbReference>
<dbReference type="InterPro" id="IPR011205">
    <property type="entry name" value="UCP015417_vWA"/>
</dbReference>
<dbReference type="InterPro" id="IPR056690">
    <property type="entry name" value="DUF7788"/>
</dbReference>
<evidence type="ECO:0000259" key="3">
    <source>
        <dbReference type="Pfam" id="PF25043"/>
    </source>
</evidence>
<dbReference type="PIRSF" id="PIRSF015417">
    <property type="entry name" value="T31B5_30_vWA"/>
    <property type="match status" value="1"/>
</dbReference>
<evidence type="ECO:0000259" key="2">
    <source>
        <dbReference type="Pfam" id="PF11443"/>
    </source>
</evidence>
<name>A0A8T3AKU4_DENNO</name>
<feature type="region of interest" description="Disordered" evidence="1">
    <location>
        <begin position="1"/>
        <end position="31"/>
    </location>
</feature>
<evidence type="ECO:0000313" key="5">
    <source>
        <dbReference type="Proteomes" id="UP000829196"/>
    </source>
</evidence>
<proteinExistence type="predicted"/>
<dbReference type="AlphaFoldDB" id="A0A8T3AKU4"/>
<sequence length="635" mass="71146">MAAQPSGAGGLLGPPEIHHPPPPSSSAEKNEVLTGDPFVDLMDTSFNSAGENRPLMGLTENASPTFISTGNPHLDFFFHVVPDSPRETVTTLLSAAWDRDPLTALKLVFQLRGVRGTGKSDRESFYSAALWLHLHHPKTLALNLPSIAEFGYFKDLPEILHRLIDGPDTRKLANGARANRRKHSRRIKKSRALNKKKKQGTKEERLAAELARVKLEMDSAASLRRKKRNQMACRAVDRYNRDPHYRFLHDRVSEHFATMLAADISHLAAGELGKLSLVAKWCPSLDTCFDRSTLLCESIARRLFPRESDPDLAALEDAHYAYRIRDRLRRALVPLRRALQIPEVYMSAGQWDSLPYSRVPSVAMKNYKDIFEQHDETRFNEYLDQVKEGKAKIAAGALLPHEILAPAAAGEDDEVAELQWRRMVADMAANGRLQNCIAVCDVSGSMCGIPMEVCVALGLLVSELSDEPWKGRVITFSENPQLHKIEGTTIKEKTNFVRQMEWGMNTDLQKVFDRLLDVAVEAKLLPENMIKRIFIFSDMEFDMAGGRCWETDYEVICRKFKENGYESAVPEIVFWNLRSSQATPVPATKPGVALVSGFSKNLMKLFLEGAGVINPVDVMESAIAGDEYKGLKVFD</sequence>
<dbReference type="Pfam" id="PF25043">
    <property type="entry name" value="DUF7788"/>
    <property type="match status" value="1"/>
</dbReference>
<feature type="domain" description="DUF7788" evidence="3">
    <location>
        <begin position="435"/>
        <end position="614"/>
    </location>
</feature>
<dbReference type="InterPro" id="IPR036465">
    <property type="entry name" value="vWFA_dom_sf"/>
</dbReference>
<protein>
    <submittedName>
        <fullName evidence="4">Uncharacterized protein</fullName>
    </submittedName>
</protein>
<evidence type="ECO:0000313" key="4">
    <source>
        <dbReference type="EMBL" id="KAI0497019.1"/>
    </source>
</evidence>
<feature type="domain" description="DUF2828" evidence="2">
    <location>
        <begin position="59"/>
        <end position="433"/>
    </location>
</feature>
<dbReference type="Pfam" id="PF11443">
    <property type="entry name" value="DUF2828"/>
    <property type="match status" value="1"/>
</dbReference>
<reference evidence="4" key="1">
    <citation type="journal article" date="2022" name="Front. Genet.">
        <title>Chromosome-Scale Assembly of the Dendrobium nobile Genome Provides Insights Into the Molecular Mechanism of the Biosynthesis of the Medicinal Active Ingredient of Dendrobium.</title>
        <authorList>
            <person name="Xu Q."/>
            <person name="Niu S.-C."/>
            <person name="Li K.-L."/>
            <person name="Zheng P.-J."/>
            <person name="Zhang X.-J."/>
            <person name="Jia Y."/>
            <person name="Liu Y."/>
            <person name="Niu Y.-X."/>
            <person name="Yu L.-H."/>
            <person name="Chen D.-F."/>
            <person name="Zhang G.-Q."/>
        </authorList>
    </citation>
    <scope>NUCLEOTIDE SEQUENCE</scope>
    <source>
        <tissue evidence="4">Leaf</tissue>
    </source>
</reference>
<dbReference type="Gene3D" id="3.40.50.410">
    <property type="entry name" value="von Willebrand factor, type A domain"/>
    <property type="match status" value="1"/>
</dbReference>
<dbReference type="InterPro" id="IPR058580">
    <property type="entry name" value="DUF2828"/>
</dbReference>
<keyword evidence="5" id="KW-1185">Reference proteome</keyword>
<feature type="compositionally biased region" description="Basic residues" evidence="1">
    <location>
        <begin position="178"/>
        <end position="199"/>
    </location>
</feature>
<organism evidence="4 5">
    <name type="scientific">Dendrobium nobile</name>
    <name type="common">Orchid</name>
    <dbReference type="NCBI Taxonomy" id="94219"/>
    <lineage>
        <taxon>Eukaryota</taxon>
        <taxon>Viridiplantae</taxon>
        <taxon>Streptophyta</taxon>
        <taxon>Embryophyta</taxon>
        <taxon>Tracheophyta</taxon>
        <taxon>Spermatophyta</taxon>
        <taxon>Magnoliopsida</taxon>
        <taxon>Liliopsida</taxon>
        <taxon>Asparagales</taxon>
        <taxon>Orchidaceae</taxon>
        <taxon>Epidendroideae</taxon>
        <taxon>Malaxideae</taxon>
        <taxon>Dendrobiinae</taxon>
        <taxon>Dendrobium</taxon>
    </lineage>
</organism>
<evidence type="ECO:0000256" key="1">
    <source>
        <dbReference type="SAM" id="MobiDB-lite"/>
    </source>
</evidence>